<organism evidence="1 2">
    <name type="scientific">Elasticomyces elasticus</name>
    <dbReference type="NCBI Taxonomy" id="574655"/>
    <lineage>
        <taxon>Eukaryota</taxon>
        <taxon>Fungi</taxon>
        <taxon>Dikarya</taxon>
        <taxon>Ascomycota</taxon>
        <taxon>Pezizomycotina</taxon>
        <taxon>Dothideomycetes</taxon>
        <taxon>Dothideomycetidae</taxon>
        <taxon>Mycosphaerellales</taxon>
        <taxon>Teratosphaeriaceae</taxon>
        <taxon>Elasticomyces</taxon>
    </lineage>
</organism>
<evidence type="ECO:0000313" key="2">
    <source>
        <dbReference type="Proteomes" id="UP001310594"/>
    </source>
</evidence>
<protein>
    <submittedName>
        <fullName evidence="1">Uncharacterized protein</fullName>
    </submittedName>
</protein>
<sequence>MEPDPQNSDSDMMATASLRLCYKPSTTKPIIYHLSPTISPTRAEIAILAALGENGLTYFSTFHEEHESCVVARPLQDLIMIWHPEKIASVVLCVHVHPRPTRLSDEDVRKAEMEWAGEMGDRMEIDDAGGDDPKKHKAANEKVVRRKSSAGSVADDTATFRFTFIRDEGCLLDPGVWRNVELPLPLTARVDELPTLMAPAMRKLVKRDMNLFKILQDGPNKLSFKPYFRFRDCRDRYIDFETGNISVETLAGLFPASGRKTANVVVEAIAGLAETVPERAADAVETYTGGEPRIFRLGKMADEVPSSTKAKAREVPHEMMITGSFNDEDGFSLGAVPVFSVNGLLVADCYTGAGIDFKESYQWAEKYDGASTEEGLASLVRAHRHDKIKPSMQLPLRPNYSFRAFIPKEHKLGVSRWPAAGVHLTVKCANMLPDSAIITFPALSRLKYTLEAVDNVDSVKTMIREEMRGRSKDGRTCGMLFGNDMIGRWEVMLFVLPQIDKTATLYRWTEGGAMQFLRPVGSSGKADGRLYVEAHIVEAEGQYSATDEAERASESLFV</sequence>
<accession>A0AAN7ZU79</accession>
<dbReference type="EMBL" id="JAVRQU010000007">
    <property type="protein sequence ID" value="KAK5700726.1"/>
    <property type="molecule type" value="Genomic_DNA"/>
</dbReference>
<comment type="caution">
    <text evidence="1">The sequence shown here is derived from an EMBL/GenBank/DDBJ whole genome shotgun (WGS) entry which is preliminary data.</text>
</comment>
<reference evidence="1" key="1">
    <citation type="submission" date="2023-08" db="EMBL/GenBank/DDBJ databases">
        <title>Black Yeasts Isolated from many extreme environments.</title>
        <authorList>
            <person name="Coleine C."/>
            <person name="Stajich J.E."/>
            <person name="Selbmann L."/>
        </authorList>
    </citation>
    <scope>NUCLEOTIDE SEQUENCE</scope>
    <source>
        <strain evidence="1">CCFEE 5810</strain>
    </source>
</reference>
<dbReference type="Proteomes" id="UP001310594">
    <property type="component" value="Unassembled WGS sequence"/>
</dbReference>
<dbReference type="AlphaFoldDB" id="A0AAN7ZU79"/>
<gene>
    <name evidence="1" type="ORF">LTR97_005243</name>
</gene>
<name>A0AAN7ZU79_9PEZI</name>
<evidence type="ECO:0000313" key="1">
    <source>
        <dbReference type="EMBL" id="KAK5700726.1"/>
    </source>
</evidence>
<proteinExistence type="predicted"/>